<dbReference type="Proteomes" id="UP000236311">
    <property type="component" value="Unassembled WGS sequence"/>
</dbReference>
<keyword evidence="3" id="KW-1003">Cell membrane</keyword>
<dbReference type="InterPro" id="IPR000515">
    <property type="entry name" value="MetI-like"/>
</dbReference>
<evidence type="ECO:0000256" key="5">
    <source>
        <dbReference type="ARBA" id="ARBA00022989"/>
    </source>
</evidence>
<evidence type="ECO:0000313" key="10">
    <source>
        <dbReference type="Proteomes" id="UP000236311"/>
    </source>
</evidence>
<protein>
    <submittedName>
        <fullName evidence="9">L-arabinose transport system permease protein AraQ</fullName>
    </submittedName>
</protein>
<proteinExistence type="inferred from homology"/>
<evidence type="ECO:0000256" key="7">
    <source>
        <dbReference type="RuleBase" id="RU363032"/>
    </source>
</evidence>
<evidence type="ECO:0000256" key="3">
    <source>
        <dbReference type="ARBA" id="ARBA00022475"/>
    </source>
</evidence>
<feature type="transmembrane region" description="Helical" evidence="7">
    <location>
        <begin position="79"/>
        <end position="98"/>
    </location>
</feature>
<evidence type="ECO:0000313" key="9">
    <source>
        <dbReference type="EMBL" id="SOY28664.1"/>
    </source>
</evidence>
<dbReference type="GO" id="GO:0055085">
    <property type="term" value="P:transmembrane transport"/>
    <property type="evidence" value="ECO:0007669"/>
    <property type="project" value="InterPro"/>
</dbReference>
<organism evidence="9 10">
    <name type="scientific">Acetatifactor muris</name>
    <dbReference type="NCBI Taxonomy" id="879566"/>
    <lineage>
        <taxon>Bacteria</taxon>
        <taxon>Bacillati</taxon>
        <taxon>Bacillota</taxon>
        <taxon>Clostridia</taxon>
        <taxon>Lachnospirales</taxon>
        <taxon>Lachnospiraceae</taxon>
        <taxon>Acetatifactor</taxon>
    </lineage>
</organism>
<keyword evidence="10" id="KW-1185">Reference proteome</keyword>
<evidence type="ECO:0000259" key="8">
    <source>
        <dbReference type="PROSITE" id="PS50928"/>
    </source>
</evidence>
<keyword evidence="5 7" id="KW-1133">Transmembrane helix</keyword>
<dbReference type="GO" id="GO:0005886">
    <property type="term" value="C:plasma membrane"/>
    <property type="evidence" value="ECO:0007669"/>
    <property type="project" value="UniProtKB-SubCell"/>
</dbReference>
<dbReference type="PANTHER" id="PTHR43744">
    <property type="entry name" value="ABC TRANSPORTER PERMEASE PROTEIN MG189-RELATED-RELATED"/>
    <property type="match status" value="1"/>
</dbReference>
<dbReference type="RefSeq" id="WP_103238762.1">
    <property type="nucleotide sequence ID" value="NZ_CANRXC010000022.1"/>
</dbReference>
<feature type="transmembrane region" description="Helical" evidence="7">
    <location>
        <begin position="183"/>
        <end position="205"/>
    </location>
</feature>
<gene>
    <name evidence="9" type="primary">araQ_9</name>
    <name evidence="9" type="ORF">AMURIS_01375</name>
</gene>
<dbReference type="SUPFAM" id="SSF161098">
    <property type="entry name" value="MetI-like"/>
    <property type="match status" value="1"/>
</dbReference>
<dbReference type="Gene3D" id="1.10.3720.10">
    <property type="entry name" value="MetI-like"/>
    <property type="match status" value="1"/>
</dbReference>
<dbReference type="InterPro" id="IPR035906">
    <property type="entry name" value="MetI-like_sf"/>
</dbReference>
<accession>A0A2K4ZDX7</accession>
<comment type="similarity">
    <text evidence="7">Belongs to the binding-protein-dependent transport system permease family.</text>
</comment>
<dbReference type="CDD" id="cd06261">
    <property type="entry name" value="TM_PBP2"/>
    <property type="match status" value="1"/>
</dbReference>
<dbReference type="PROSITE" id="PS50928">
    <property type="entry name" value="ABC_TM1"/>
    <property type="match status" value="1"/>
</dbReference>
<feature type="transmembrane region" description="Helical" evidence="7">
    <location>
        <begin position="252"/>
        <end position="273"/>
    </location>
</feature>
<evidence type="ECO:0000256" key="4">
    <source>
        <dbReference type="ARBA" id="ARBA00022692"/>
    </source>
</evidence>
<feature type="domain" description="ABC transmembrane type-1" evidence="8">
    <location>
        <begin position="75"/>
        <end position="268"/>
    </location>
</feature>
<evidence type="ECO:0000256" key="2">
    <source>
        <dbReference type="ARBA" id="ARBA00022448"/>
    </source>
</evidence>
<dbReference type="EMBL" id="OFSM01000006">
    <property type="protein sequence ID" value="SOY28664.1"/>
    <property type="molecule type" value="Genomic_DNA"/>
</dbReference>
<dbReference type="OrthoDB" id="9787837at2"/>
<keyword evidence="6 7" id="KW-0472">Membrane</keyword>
<name>A0A2K4ZDX7_9FIRM</name>
<evidence type="ECO:0000256" key="6">
    <source>
        <dbReference type="ARBA" id="ARBA00023136"/>
    </source>
</evidence>
<feature type="transmembrane region" description="Helical" evidence="7">
    <location>
        <begin position="110"/>
        <end position="130"/>
    </location>
</feature>
<dbReference type="Pfam" id="PF00528">
    <property type="entry name" value="BPD_transp_1"/>
    <property type="match status" value="1"/>
</dbReference>
<feature type="transmembrane region" description="Helical" evidence="7">
    <location>
        <begin position="12"/>
        <end position="32"/>
    </location>
</feature>
<keyword evidence="2 7" id="KW-0813">Transport</keyword>
<sequence length="288" mass="32228">MKIKVNPARKTYIYISTALLILLSLAMVLPLLKVVAESFSGKTYIEQNKVLFWPRGFNVEAYKRVFSNPNIFVALKNSVVITVLGTLINLFMTAMMAYPLSRPEFKHKKPILMMVTLTMIFTSPMIPSYLVIKGLGLDNSMWAIILPGMISGYNFFIMRSFFAGIPGELIDAARIDGCGEFRVLCQIVIPLSKAVMATMTLFYGVSHWNALQQPLIYLRDPKKHTLQIKLYQILMEDNIPMVDVGQVELAPATVKMATIVIATVPILIVYPFLQKHFAAGATLGSVKE</sequence>
<keyword evidence="4 7" id="KW-0812">Transmembrane</keyword>
<dbReference type="PANTHER" id="PTHR43744:SF9">
    <property type="entry name" value="POLYGALACTURONAN_RHAMNOGALACTURONAN TRANSPORT SYSTEM PERMEASE PROTEIN YTCP"/>
    <property type="match status" value="1"/>
</dbReference>
<evidence type="ECO:0000256" key="1">
    <source>
        <dbReference type="ARBA" id="ARBA00004651"/>
    </source>
</evidence>
<feature type="transmembrane region" description="Helical" evidence="7">
    <location>
        <begin position="142"/>
        <end position="162"/>
    </location>
</feature>
<reference evidence="9 10" key="1">
    <citation type="submission" date="2018-01" db="EMBL/GenBank/DDBJ databases">
        <authorList>
            <person name="Gaut B.S."/>
            <person name="Morton B.R."/>
            <person name="Clegg M.T."/>
            <person name="Duvall M.R."/>
        </authorList>
    </citation>
    <scope>NUCLEOTIDE SEQUENCE [LARGE SCALE GENOMIC DNA]</scope>
    <source>
        <strain evidence="9">GP69</strain>
    </source>
</reference>
<dbReference type="AlphaFoldDB" id="A0A2K4ZDX7"/>
<comment type="subcellular location">
    <subcellularLocation>
        <location evidence="1 7">Cell membrane</location>
        <topology evidence="1 7">Multi-pass membrane protein</topology>
    </subcellularLocation>
</comment>